<evidence type="ECO:0000259" key="4">
    <source>
        <dbReference type="Pfam" id="PF07992"/>
    </source>
</evidence>
<proteinExistence type="inferred from homology"/>
<evidence type="ECO:0000313" key="6">
    <source>
        <dbReference type="Proteomes" id="UP000224080"/>
    </source>
</evidence>
<dbReference type="Proteomes" id="UP000224080">
    <property type="component" value="Unassembled WGS sequence"/>
</dbReference>
<evidence type="ECO:0000256" key="1">
    <source>
        <dbReference type="ARBA" id="ARBA00009333"/>
    </source>
</evidence>
<comment type="similarity">
    <text evidence="1">Belongs to the class-II pyridine nucleotide-disulfide oxidoreductase family.</text>
</comment>
<reference evidence="5 6" key="1">
    <citation type="submission" date="2017-10" db="EMBL/GenBank/DDBJ databases">
        <title>Comparative genomics in systemic dimorphic fungi from Ajellomycetaceae.</title>
        <authorList>
            <person name="Munoz J.F."/>
            <person name="Mcewen J.G."/>
            <person name="Clay O.K."/>
            <person name="Cuomo C.A."/>
        </authorList>
    </citation>
    <scope>NUCLEOTIDE SEQUENCE [LARGE SCALE GENOMIC DNA]</scope>
    <source>
        <strain evidence="5 6">UAMH130</strain>
    </source>
</reference>
<dbReference type="SUPFAM" id="SSF51905">
    <property type="entry name" value="FAD/NAD(P)-binding domain"/>
    <property type="match status" value="1"/>
</dbReference>
<protein>
    <recommendedName>
        <fullName evidence="4">FAD/NAD(P)-binding domain-containing protein</fullName>
    </recommendedName>
</protein>
<keyword evidence="3" id="KW-0560">Oxidoreductase</keyword>
<accession>A0A2B7WUU0</accession>
<sequence>MASPEPVDVLIIGGGPAGLTAALSLVRQGHTAILFDSGRYRNVDVKHMHMIPTWDHQDPAEFRQKARSEILNHYASVKIEDVELTAARKINDSLFEVTDSKGGVRKGKKIILATGSADIYPDIPGYADCWAKRIYHCLYCKGFEDRGTARSGVLAVQTASIAPMAIHVAEAAANLSSRVTIYTHGSEELSSQIQTSLGTTNQEKFTVDSRKISHLRLVEDDGKPAGVELTFADGTSVTEGFLVHNPLTKVQGPFVEQLGIETTTPEVGDIVANFPAYQTSVRGVFAAGDCITQYKVIAGAISSGCNAAVAASAQLLAEKYQHQSLI</sequence>
<keyword evidence="6" id="KW-1185">Reference proteome</keyword>
<name>A0A2B7WUU0_9EURO</name>
<dbReference type="GO" id="GO:0016491">
    <property type="term" value="F:oxidoreductase activity"/>
    <property type="evidence" value="ECO:0007669"/>
    <property type="project" value="UniProtKB-KW"/>
</dbReference>
<dbReference type="OrthoDB" id="10260355at2759"/>
<dbReference type="PRINTS" id="PR00469">
    <property type="entry name" value="PNDRDTASEII"/>
</dbReference>
<organism evidence="5 6">
    <name type="scientific">Blastomyces parvus</name>
    <dbReference type="NCBI Taxonomy" id="2060905"/>
    <lineage>
        <taxon>Eukaryota</taxon>
        <taxon>Fungi</taxon>
        <taxon>Dikarya</taxon>
        <taxon>Ascomycota</taxon>
        <taxon>Pezizomycotina</taxon>
        <taxon>Eurotiomycetes</taxon>
        <taxon>Eurotiomycetidae</taxon>
        <taxon>Onygenales</taxon>
        <taxon>Ajellomycetaceae</taxon>
        <taxon>Blastomyces</taxon>
    </lineage>
</organism>
<dbReference type="STRING" id="2060905.A0A2B7WUU0"/>
<dbReference type="PANTHER" id="PTHR48105">
    <property type="entry name" value="THIOREDOXIN REDUCTASE 1-RELATED-RELATED"/>
    <property type="match status" value="1"/>
</dbReference>
<dbReference type="Gene3D" id="3.50.50.60">
    <property type="entry name" value="FAD/NAD(P)-binding domain"/>
    <property type="match status" value="2"/>
</dbReference>
<dbReference type="PRINTS" id="PR00368">
    <property type="entry name" value="FADPNR"/>
</dbReference>
<dbReference type="EMBL" id="PDNC01000089">
    <property type="protein sequence ID" value="PGH00218.1"/>
    <property type="molecule type" value="Genomic_DNA"/>
</dbReference>
<evidence type="ECO:0000256" key="2">
    <source>
        <dbReference type="ARBA" id="ARBA00022630"/>
    </source>
</evidence>
<feature type="domain" description="FAD/NAD(P)-binding" evidence="4">
    <location>
        <begin position="8"/>
        <end position="304"/>
    </location>
</feature>
<gene>
    <name evidence="5" type="ORF">GX51_05915</name>
</gene>
<dbReference type="InterPro" id="IPR050097">
    <property type="entry name" value="Ferredoxin-NADP_redctase_2"/>
</dbReference>
<dbReference type="Pfam" id="PF07992">
    <property type="entry name" value="Pyr_redox_2"/>
    <property type="match status" value="1"/>
</dbReference>
<dbReference type="GO" id="GO:0097237">
    <property type="term" value="P:cellular response to toxic substance"/>
    <property type="evidence" value="ECO:0007669"/>
    <property type="project" value="UniProtKB-ARBA"/>
</dbReference>
<keyword evidence="2" id="KW-0285">Flavoprotein</keyword>
<evidence type="ECO:0000313" key="5">
    <source>
        <dbReference type="EMBL" id="PGH00218.1"/>
    </source>
</evidence>
<dbReference type="InterPro" id="IPR036188">
    <property type="entry name" value="FAD/NAD-bd_sf"/>
</dbReference>
<dbReference type="InterPro" id="IPR023753">
    <property type="entry name" value="FAD/NAD-binding_dom"/>
</dbReference>
<dbReference type="AlphaFoldDB" id="A0A2B7WUU0"/>
<evidence type="ECO:0000256" key="3">
    <source>
        <dbReference type="ARBA" id="ARBA00023002"/>
    </source>
</evidence>
<comment type="caution">
    <text evidence="5">The sequence shown here is derived from an EMBL/GenBank/DDBJ whole genome shotgun (WGS) entry which is preliminary data.</text>
</comment>